<evidence type="ECO:0000256" key="2">
    <source>
        <dbReference type="ARBA" id="ARBA00007079"/>
    </source>
</evidence>
<accession>A0A2I4E5Z4</accession>
<dbReference type="GO" id="GO:0034220">
    <property type="term" value="P:monoatomic ion transmembrane transport"/>
    <property type="evidence" value="ECO:0007669"/>
    <property type="project" value="UniProtKB-KW"/>
</dbReference>
<feature type="region of interest" description="Disordered" evidence="9">
    <location>
        <begin position="474"/>
        <end position="503"/>
    </location>
</feature>
<evidence type="ECO:0000313" key="12">
    <source>
        <dbReference type="RefSeq" id="XP_018814817.1"/>
    </source>
</evidence>
<dbReference type="STRING" id="51240.A0A2I4E5Z4"/>
<evidence type="ECO:0000256" key="10">
    <source>
        <dbReference type="SAM" id="Phobius"/>
    </source>
</evidence>
<dbReference type="Pfam" id="PF11744">
    <property type="entry name" value="ALMT"/>
    <property type="match status" value="1"/>
</dbReference>
<feature type="transmembrane region" description="Helical" evidence="10">
    <location>
        <begin position="68"/>
        <end position="86"/>
    </location>
</feature>
<gene>
    <name evidence="12" type="primary">LOC108986601</name>
</gene>
<keyword evidence="11" id="KW-1185">Reference proteome</keyword>
<comment type="similarity">
    <text evidence="2">Belongs to the aromatic acid exporter (TC 2.A.85) family.</text>
</comment>
<evidence type="ECO:0000256" key="4">
    <source>
        <dbReference type="ARBA" id="ARBA00022692"/>
    </source>
</evidence>
<dbReference type="Gramene" id="Jr07_08940_p1">
    <property type="protein sequence ID" value="cds.Jr07_08940_p1"/>
    <property type="gene ID" value="Jr07_08940"/>
</dbReference>
<evidence type="ECO:0000256" key="3">
    <source>
        <dbReference type="ARBA" id="ARBA00022448"/>
    </source>
</evidence>
<dbReference type="Proteomes" id="UP000235220">
    <property type="component" value="Chromosome 7"/>
</dbReference>
<keyword evidence="4 10" id="KW-0812">Transmembrane</keyword>
<dbReference type="AlphaFoldDB" id="A0A2I4E5Z4"/>
<dbReference type="GO" id="GO:0015743">
    <property type="term" value="P:malate transport"/>
    <property type="evidence" value="ECO:0007669"/>
    <property type="project" value="InterPro"/>
</dbReference>
<evidence type="ECO:0000256" key="9">
    <source>
        <dbReference type="SAM" id="MobiDB-lite"/>
    </source>
</evidence>
<dbReference type="PANTHER" id="PTHR31086">
    <property type="entry name" value="ALUMINUM-ACTIVATED MALATE TRANSPORTER 10"/>
    <property type="match status" value="1"/>
</dbReference>
<evidence type="ECO:0000256" key="8">
    <source>
        <dbReference type="ARBA" id="ARBA00023303"/>
    </source>
</evidence>
<evidence type="ECO:0000256" key="5">
    <source>
        <dbReference type="ARBA" id="ARBA00022989"/>
    </source>
</evidence>
<feature type="transmembrane region" description="Helical" evidence="10">
    <location>
        <begin position="209"/>
        <end position="230"/>
    </location>
</feature>
<evidence type="ECO:0000256" key="1">
    <source>
        <dbReference type="ARBA" id="ARBA00004141"/>
    </source>
</evidence>
<evidence type="ECO:0000256" key="7">
    <source>
        <dbReference type="ARBA" id="ARBA00023136"/>
    </source>
</evidence>
<feature type="compositionally biased region" description="Basic and acidic residues" evidence="9">
    <location>
        <begin position="474"/>
        <end position="487"/>
    </location>
</feature>
<keyword evidence="6" id="KW-0406">Ion transport</keyword>
<dbReference type="KEGG" id="jre:108986601"/>
<name>A0A2I4E5Z4_JUGRE</name>
<dbReference type="GO" id="GO:0009705">
    <property type="term" value="C:plant-type vacuole membrane"/>
    <property type="evidence" value="ECO:0000318"/>
    <property type="project" value="GO_Central"/>
</dbReference>
<dbReference type="RefSeq" id="XP_018814817.1">
    <property type="nucleotide sequence ID" value="XM_018959272.1"/>
</dbReference>
<dbReference type="InterPro" id="IPR020966">
    <property type="entry name" value="ALMT"/>
</dbReference>
<organism evidence="11 12">
    <name type="scientific">Juglans regia</name>
    <name type="common">English walnut</name>
    <dbReference type="NCBI Taxonomy" id="51240"/>
    <lineage>
        <taxon>Eukaryota</taxon>
        <taxon>Viridiplantae</taxon>
        <taxon>Streptophyta</taxon>
        <taxon>Embryophyta</taxon>
        <taxon>Tracheophyta</taxon>
        <taxon>Spermatophyta</taxon>
        <taxon>Magnoliopsida</taxon>
        <taxon>eudicotyledons</taxon>
        <taxon>Gunneridae</taxon>
        <taxon>Pentapetalae</taxon>
        <taxon>rosids</taxon>
        <taxon>fabids</taxon>
        <taxon>Fagales</taxon>
        <taxon>Juglandaceae</taxon>
        <taxon>Juglans</taxon>
    </lineage>
</organism>
<keyword evidence="8" id="KW-0407">Ion channel</keyword>
<proteinExistence type="inferred from homology"/>
<keyword evidence="3" id="KW-0813">Transport</keyword>
<dbReference type="OrthoDB" id="68611at2759"/>
<evidence type="ECO:0000256" key="6">
    <source>
        <dbReference type="ARBA" id="ARBA00023065"/>
    </source>
</evidence>
<keyword evidence="7 10" id="KW-0472">Membrane</keyword>
<protein>
    <submittedName>
        <fullName evidence="12">Aluminum-activated malate transporter 10-like</fullName>
    </submittedName>
</protein>
<feature type="transmembrane region" description="Helical" evidence="10">
    <location>
        <begin position="124"/>
        <end position="142"/>
    </location>
</feature>
<evidence type="ECO:0000313" key="11">
    <source>
        <dbReference type="Proteomes" id="UP000235220"/>
    </source>
</evidence>
<comment type="subcellular location">
    <subcellularLocation>
        <location evidence="1">Membrane</location>
        <topology evidence="1">Multi-pass membrane protein</topology>
    </subcellularLocation>
</comment>
<sequence>MVKENDLSEKLEWRINFPDGKSKVLVPESGILDKTWVGLKGLLGRFILMVLRFLENAWNLGVAEPKKVIHGVKVGLTLFLVSLFYYMRPLYDGLGGNAMWAIMTVVVVFESNVGATLYKCVNRVIGTFLAGSLALGVQWIACKSGETFEPMLVGVSVFFFASAATFSRFIPSVKTHFDYGTMIFILTFSLVSVSGYRADEVFQLGHQRLSTIAIGTSLCIVISILIYPIWSGTELHLLIFRNLGKLADSLEGCVTEYFEEDKTVPESEKDDSKRIQGYKCVLNCKGTEESMAKLATWEPGHDRFNFRHPWKQYLKVGATMRNCAYCVEALNSSVNSKNQAPEHLKKHLRDACMALSSCYSDVLKELALTIENTTKSSKIDFLIGEMNFAVQELEDALKSVPNSVTEPAELSTLEAPINEANREPVTKTTLPLIVEFLPLATLVSLLIEIAARVKEIANAVDQLADLAKFKLTMDEKPNQKKTTKEPTSDAQDDETTKIPQNLR</sequence>
<feature type="transmembrane region" description="Helical" evidence="10">
    <location>
        <begin position="176"/>
        <end position="197"/>
    </location>
</feature>
<keyword evidence="5 10" id="KW-1133">Transmembrane helix</keyword>
<dbReference type="GeneID" id="108986601"/>
<reference evidence="12" key="1">
    <citation type="submission" date="2025-08" db="UniProtKB">
        <authorList>
            <consortium name="RefSeq"/>
        </authorList>
    </citation>
    <scope>IDENTIFICATION</scope>
    <source>
        <tissue evidence="12">Leaves</tissue>
    </source>
</reference>
<feature type="transmembrane region" description="Helical" evidence="10">
    <location>
        <begin position="98"/>
        <end position="118"/>
    </location>
</feature>